<dbReference type="RefSeq" id="WP_261756146.1">
    <property type="nucleotide sequence ID" value="NZ_CP104562.2"/>
</dbReference>
<dbReference type="Proteomes" id="UP001064933">
    <property type="component" value="Chromosome"/>
</dbReference>
<reference evidence="3" key="1">
    <citation type="submission" date="2022-10" db="EMBL/GenBank/DDBJ databases">
        <title>Characterization and whole genome sequencing of a new Roseateles species, isolated from fresh water.</title>
        <authorList>
            <person name="Guliayeva D.Y."/>
            <person name="Akhremchuk A.E."/>
            <person name="Sikolenko M.A."/>
            <person name="Valentovich L.N."/>
            <person name="Sidarenka A.V."/>
        </authorList>
    </citation>
    <scope>NUCLEOTIDE SEQUENCE</scope>
    <source>
        <strain evidence="3">BIM B-1768</strain>
    </source>
</reference>
<name>A0ABY6AZA7_9BURK</name>
<dbReference type="EMBL" id="CP104562">
    <property type="protein sequence ID" value="UXH76415.1"/>
    <property type="molecule type" value="Genomic_DNA"/>
</dbReference>
<evidence type="ECO:0000256" key="2">
    <source>
        <dbReference type="SAM" id="MobiDB-lite"/>
    </source>
</evidence>
<evidence type="ECO:0000313" key="4">
    <source>
        <dbReference type="Proteomes" id="UP001064933"/>
    </source>
</evidence>
<feature type="region of interest" description="Disordered" evidence="2">
    <location>
        <begin position="127"/>
        <end position="206"/>
    </location>
</feature>
<feature type="compositionally biased region" description="Basic and acidic residues" evidence="2">
    <location>
        <begin position="399"/>
        <end position="417"/>
    </location>
</feature>
<protein>
    <recommendedName>
        <fullName evidence="5">Tfp pilus assembly protein FimV</fullName>
    </recommendedName>
</protein>
<sequence>MSTPAWSLGVGRPQAASALGQPLNLLFPIQLGPGETLTADCIRAEVLAGDNLVLPSALQWQLEGDGAAPRGVRLRSTQAIDEPLVSVQLSVGCPARLTRQFTAFIDPPGHSQDAAAAEPGAVVTTLTAPAATPTAGQTSREARGREEGANSTGRVNPSRLAEVTATVAASAPTAAGSAPQRARRAAARRAPDHAMVASPPSAQRATAAPRLSLEPAEALTLPSPAQLAAEAAASAASAAELAQRQLQSMEKRVADLQTEQQRTQAALQALRQELVMAREAASGDSGRMTSVWLLGLTLLSLGLAASTVLLWRGRRSPRDAEQSWWSESRQDASALADPTASATGADGAVSRPGGLSPLPASAPAVASAFSSSAASGSPSAASGSSFYAPMPNTVPAPLHGHEHEGDRPGSRYERHDDEADDEPLIDTSTVPMPLNITDPDRTIEFPPRAMRPAAVPHTRPPVSSAVDDAMAALDHLDSLELPSLPSPSPKSSGLQLAPLHLDTQPMPLAVDPGFPAPVTVEELIDLEQQVDFFMVLGQDDAAIELLSGRLGERAAASGLPYLKLMELYQRRGDRDAYDRIASRFAQHFQARPPSWSEDLNEGTGLEAHEELLQRLEAAWPDPAGSMSLLQDLLSRHQEYSGDLGLPAYRDLLMLYAVARDRAEHELRNGDVDVVLPLDATTNPDMMATMVFQAPTSPGKSPLRAAVVQSVDLDLSLVDDEPPEAPKPL</sequence>
<feature type="region of interest" description="Disordered" evidence="2">
    <location>
        <begin position="371"/>
        <end position="445"/>
    </location>
</feature>
<evidence type="ECO:0008006" key="5">
    <source>
        <dbReference type="Google" id="ProtNLM"/>
    </source>
</evidence>
<feature type="coiled-coil region" evidence="1">
    <location>
        <begin position="232"/>
        <end position="280"/>
    </location>
</feature>
<feature type="compositionally biased region" description="Low complexity" evidence="2">
    <location>
        <begin position="371"/>
        <end position="389"/>
    </location>
</feature>
<keyword evidence="1" id="KW-0175">Coiled coil</keyword>
<organism evidence="3 4">
    <name type="scientific">Roseateles amylovorans</name>
    <dbReference type="NCBI Taxonomy" id="2978473"/>
    <lineage>
        <taxon>Bacteria</taxon>
        <taxon>Pseudomonadati</taxon>
        <taxon>Pseudomonadota</taxon>
        <taxon>Betaproteobacteria</taxon>
        <taxon>Burkholderiales</taxon>
        <taxon>Sphaerotilaceae</taxon>
        <taxon>Roseateles</taxon>
    </lineage>
</organism>
<evidence type="ECO:0000256" key="1">
    <source>
        <dbReference type="SAM" id="Coils"/>
    </source>
</evidence>
<feature type="region of interest" description="Disordered" evidence="2">
    <location>
        <begin position="319"/>
        <end position="355"/>
    </location>
</feature>
<keyword evidence="4" id="KW-1185">Reference proteome</keyword>
<proteinExistence type="predicted"/>
<feature type="compositionally biased region" description="Low complexity" evidence="2">
    <location>
        <begin position="161"/>
        <end position="179"/>
    </location>
</feature>
<evidence type="ECO:0000313" key="3">
    <source>
        <dbReference type="EMBL" id="UXH76415.1"/>
    </source>
</evidence>
<gene>
    <name evidence="3" type="ORF">N4261_15255</name>
</gene>
<accession>A0ABY6AZA7</accession>